<dbReference type="RefSeq" id="WP_255038255.1">
    <property type="nucleotide sequence ID" value="NZ_RJUF01000174.1"/>
</dbReference>
<sequence length="162" mass="18544">MERRNVIKSLGIGLLGLGNLPSWANNWNSGSFEHFEFENSEMFAKIVDCIIPETNTPGAKSVGAHKYLEKVIKDCYSEQIQSEVKQTLKNLEKEAMVKHQKSFEKLDNLQALEILKNNTANKKTVDFFKNLTIRSYTSSEYYLTNHKNYQMAPAYFHGCVAI</sequence>
<organism evidence="1 2">
    <name type="scientific">Lacihabitans soyangensis</name>
    <dbReference type="NCBI Taxonomy" id="869394"/>
    <lineage>
        <taxon>Bacteria</taxon>
        <taxon>Pseudomonadati</taxon>
        <taxon>Bacteroidota</taxon>
        <taxon>Cytophagia</taxon>
        <taxon>Cytophagales</taxon>
        <taxon>Leadbetterellaceae</taxon>
        <taxon>Lacihabitans</taxon>
    </lineage>
</organism>
<reference evidence="1 2" key="1">
    <citation type="submission" date="2018-11" db="EMBL/GenBank/DDBJ databases">
        <title>Novel bacteria species description.</title>
        <authorList>
            <person name="Han J.-H."/>
        </authorList>
    </citation>
    <scope>NUCLEOTIDE SEQUENCE [LARGE SCALE GENOMIC DNA]</scope>
    <source>
        <strain evidence="1 2">KCTC23259</strain>
    </source>
</reference>
<dbReference type="EMBL" id="RJUF01000174">
    <property type="protein sequence ID" value="MCP9764563.1"/>
    <property type="molecule type" value="Genomic_DNA"/>
</dbReference>
<evidence type="ECO:0000313" key="1">
    <source>
        <dbReference type="EMBL" id="MCP9764563.1"/>
    </source>
</evidence>
<name>A0AAE3H448_9BACT</name>
<evidence type="ECO:0000313" key="2">
    <source>
        <dbReference type="Proteomes" id="UP001204144"/>
    </source>
</evidence>
<keyword evidence="2" id="KW-1185">Reference proteome</keyword>
<dbReference type="AlphaFoldDB" id="A0AAE3H448"/>
<dbReference type="Pfam" id="PF13618">
    <property type="entry name" value="Gluconate_2-dh3"/>
    <property type="match status" value="1"/>
</dbReference>
<dbReference type="InterPro" id="IPR027056">
    <property type="entry name" value="Gluconate_2DH_su3"/>
</dbReference>
<dbReference type="Proteomes" id="UP001204144">
    <property type="component" value="Unassembled WGS sequence"/>
</dbReference>
<accession>A0AAE3H448</accession>
<comment type="caution">
    <text evidence="1">The sequence shown here is derived from an EMBL/GenBank/DDBJ whole genome shotgun (WGS) entry which is preliminary data.</text>
</comment>
<proteinExistence type="predicted"/>
<gene>
    <name evidence="1" type="ORF">EGI31_16605</name>
</gene>
<protein>
    <submittedName>
        <fullName evidence="1">Gluconate 2-dehydrogenase subunit 3 family protein</fullName>
    </submittedName>
</protein>